<dbReference type="Proteomes" id="UP000178517">
    <property type="component" value="Unassembled WGS sequence"/>
</dbReference>
<sequence>MELNNKELKNITNLARLDLEEKKEEKFFSDIACVVGYFEDLKNVDVSDVNPVTGGTYEINVFRNDNDMVRVETKEGAIIRSFPDNKEGLLKTPHIFDK</sequence>
<dbReference type="EMBL" id="MHJI01000028">
    <property type="protein sequence ID" value="OGY64933.1"/>
    <property type="molecule type" value="Genomic_DNA"/>
</dbReference>
<proteinExistence type="predicted"/>
<dbReference type="InterPro" id="IPR036113">
    <property type="entry name" value="Asp/Glu-ADT_sf_sub_c"/>
</dbReference>
<evidence type="ECO:0000313" key="1">
    <source>
        <dbReference type="EMBL" id="OGY64933.1"/>
    </source>
</evidence>
<dbReference type="Gene3D" id="1.10.20.60">
    <property type="entry name" value="Glu-tRNAGln amidotransferase C subunit, N-terminal domain"/>
    <property type="match status" value="1"/>
</dbReference>
<dbReference type="SUPFAM" id="SSF141000">
    <property type="entry name" value="Glu-tRNAGln amidotransferase C subunit"/>
    <property type="match status" value="1"/>
</dbReference>
<organism evidence="1 2">
    <name type="scientific">Candidatus Harrisonbacteria bacterium RIFCSPLOWO2_01_FULL_40_28</name>
    <dbReference type="NCBI Taxonomy" id="1798406"/>
    <lineage>
        <taxon>Bacteria</taxon>
        <taxon>Candidatus Harrisoniibacteriota</taxon>
    </lineage>
</organism>
<reference evidence="1 2" key="1">
    <citation type="journal article" date="2016" name="Nat. Commun.">
        <title>Thousands of microbial genomes shed light on interconnected biogeochemical processes in an aquifer system.</title>
        <authorList>
            <person name="Anantharaman K."/>
            <person name="Brown C.T."/>
            <person name="Hug L.A."/>
            <person name="Sharon I."/>
            <person name="Castelle C.J."/>
            <person name="Probst A.J."/>
            <person name="Thomas B.C."/>
            <person name="Singh A."/>
            <person name="Wilkins M.J."/>
            <person name="Karaoz U."/>
            <person name="Brodie E.L."/>
            <person name="Williams K.H."/>
            <person name="Hubbard S.S."/>
            <person name="Banfield J.F."/>
        </authorList>
    </citation>
    <scope>NUCLEOTIDE SEQUENCE [LARGE SCALE GENOMIC DNA]</scope>
</reference>
<dbReference type="GO" id="GO:0006450">
    <property type="term" value="P:regulation of translational fidelity"/>
    <property type="evidence" value="ECO:0007669"/>
    <property type="project" value="InterPro"/>
</dbReference>
<dbReference type="NCBIfam" id="TIGR00135">
    <property type="entry name" value="gatC"/>
    <property type="match status" value="1"/>
</dbReference>
<gene>
    <name evidence="1" type="ORF">A3A04_01965</name>
</gene>
<accession>A0A1G1ZJY7</accession>
<comment type="caution">
    <text evidence="1">The sequence shown here is derived from an EMBL/GenBank/DDBJ whole genome shotgun (WGS) entry which is preliminary data.</text>
</comment>
<dbReference type="Pfam" id="PF02686">
    <property type="entry name" value="GatC"/>
    <property type="match status" value="1"/>
</dbReference>
<name>A0A1G1ZJY7_9BACT</name>
<dbReference type="InterPro" id="IPR003837">
    <property type="entry name" value="GatC"/>
</dbReference>
<dbReference type="STRING" id="1798406.A3A04_01965"/>
<dbReference type="AlphaFoldDB" id="A0A1G1ZJY7"/>
<protein>
    <submittedName>
        <fullName evidence="1">Uncharacterized protein</fullName>
    </submittedName>
</protein>
<evidence type="ECO:0000313" key="2">
    <source>
        <dbReference type="Proteomes" id="UP000178517"/>
    </source>
</evidence>